<feature type="domain" description="HTH merR-type" evidence="4">
    <location>
        <begin position="1"/>
        <end position="68"/>
    </location>
</feature>
<dbReference type="GO" id="GO:0003700">
    <property type="term" value="F:DNA-binding transcription factor activity"/>
    <property type="evidence" value="ECO:0007669"/>
    <property type="project" value="InterPro"/>
</dbReference>
<dbReference type="SMART" id="SM00422">
    <property type="entry name" value="HTH_MERR"/>
    <property type="match status" value="1"/>
</dbReference>
<dbReference type="Proteomes" id="UP000676409">
    <property type="component" value="Chromosome"/>
</dbReference>
<keyword evidence="1" id="KW-0805">Transcription regulation</keyword>
<sequence>MKIGDLARRVGVAPSKIRFLEARGVLQSDRLANGYREYGEDAVTALQIILQAQSVGFTLEEIQRTLGETRSSQLSCADMVGQLRLKLAELDRHIAQSIAVRDRLGQMIVLLEERGAHNEHVPVDFRIHGPLELPPL</sequence>
<evidence type="ECO:0000313" key="6">
    <source>
        <dbReference type="Proteomes" id="UP000676409"/>
    </source>
</evidence>
<name>A0A975FZS2_9CAUL</name>
<dbReference type="RefSeq" id="WP_211937393.1">
    <property type="nucleotide sequence ID" value="NZ_CP073078.1"/>
</dbReference>
<dbReference type="InterPro" id="IPR009061">
    <property type="entry name" value="DNA-bd_dom_put_sf"/>
</dbReference>
<evidence type="ECO:0000256" key="3">
    <source>
        <dbReference type="ARBA" id="ARBA00023163"/>
    </source>
</evidence>
<dbReference type="KEGG" id="caul:KCG34_20160"/>
<dbReference type="PANTHER" id="PTHR30204:SF94">
    <property type="entry name" value="HEAVY METAL-DEPENDENT TRANSCRIPTIONAL REGULATOR HI_0293-RELATED"/>
    <property type="match status" value="1"/>
</dbReference>
<dbReference type="Pfam" id="PF13411">
    <property type="entry name" value="MerR_1"/>
    <property type="match status" value="1"/>
</dbReference>
<dbReference type="Gene3D" id="1.10.1660.10">
    <property type="match status" value="1"/>
</dbReference>
<reference evidence="5" key="1">
    <citation type="submission" date="2021-04" db="EMBL/GenBank/DDBJ databases">
        <title>The complete genome sequence of Caulobacter sp. S6.</title>
        <authorList>
            <person name="Tang Y."/>
            <person name="Ouyang W."/>
            <person name="Liu Q."/>
            <person name="Huang B."/>
            <person name="Guo Z."/>
            <person name="Lei P."/>
        </authorList>
    </citation>
    <scope>NUCLEOTIDE SEQUENCE</scope>
    <source>
        <strain evidence="5">S6</strain>
    </source>
</reference>
<gene>
    <name evidence="5" type="ORF">KCG34_20160</name>
</gene>
<evidence type="ECO:0000256" key="2">
    <source>
        <dbReference type="ARBA" id="ARBA00023125"/>
    </source>
</evidence>
<keyword evidence="6" id="KW-1185">Reference proteome</keyword>
<dbReference type="PANTHER" id="PTHR30204">
    <property type="entry name" value="REDOX-CYCLING DRUG-SENSING TRANSCRIPTIONAL ACTIVATOR SOXR"/>
    <property type="match status" value="1"/>
</dbReference>
<dbReference type="PROSITE" id="PS50937">
    <property type="entry name" value="HTH_MERR_2"/>
    <property type="match status" value="1"/>
</dbReference>
<keyword evidence="3" id="KW-0804">Transcription</keyword>
<organism evidence="5 6">
    <name type="scientific">Phenylobacterium montanum</name>
    <dbReference type="NCBI Taxonomy" id="2823693"/>
    <lineage>
        <taxon>Bacteria</taxon>
        <taxon>Pseudomonadati</taxon>
        <taxon>Pseudomonadota</taxon>
        <taxon>Alphaproteobacteria</taxon>
        <taxon>Caulobacterales</taxon>
        <taxon>Caulobacteraceae</taxon>
        <taxon>Phenylobacterium</taxon>
    </lineage>
</organism>
<accession>A0A975FZS2</accession>
<proteinExistence type="predicted"/>
<dbReference type="PRINTS" id="PR00040">
    <property type="entry name" value="HTHMERR"/>
</dbReference>
<dbReference type="EMBL" id="CP073078">
    <property type="protein sequence ID" value="QUD87341.1"/>
    <property type="molecule type" value="Genomic_DNA"/>
</dbReference>
<dbReference type="AlphaFoldDB" id="A0A975FZS2"/>
<evidence type="ECO:0000259" key="4">
    <source>
        <dbReference type="PROSITE" id="PS50937"/>
    </source>
</evidence>
<keyword evidence="2" id="KW-0238">DNA-binding</keyword>
<evidence type="ECO:0000313" key="5">
    <source>
        <dbReference type="EMBL" id="QUD87341.1"/>
    </source>
</evidence>
<dbReference type="InterPro" id="IPR000551">
    <property type="entry name" value="MerR-type_HTH_dom"/>
</dbReference>
<protein>
    <submittedName>
        <fullName evidence="5">MerR family transcriptional regulator</fullName>
    </submittedName>
</protein>
<dbReference type="InterPro" id="IPR047057">
    <property type="entry name" value="MerR_fam"/>
</dbReference>
<evidence type="ECO:0000256" key="1">
    <source>
        <dbReference type="ARBA" id="ARBA00023015"/>
    </source>
</evidence>
<dbReference type="SUPFAM" id="SSF46955">
    <property type="entry name" value="Putative DNA-binding domain"/>
    <property type="match status" value="1"/>
</dbReference>
<dbReference type="GO" id="GO:0003677">
    <property type="term" value="F:DNA binding"/>
    <property type="evidence" value="ECO:0007669"/>
    <property type="project" value="UniProtKB-KW"/>
</dbReference>